<keyword evidence="8" id="KW-0547">Nucleotide-binding</keyword>
<comment type="subcellular location">
    <subcellularLocation>
        <location evidence="6">Cytoplasm</location>
    </subcellularLocation>
</comment>
<dbReference type="InterPro" id="IPR010994">
    <property type="entry name" value="RuvA_2-like"/>
</dbReference>
<dbReference type="Pfam" id="PF01330">
    <property type="entry name" value="RuvA_N"/>
    <property type="match status" value="1"/>
</dbReference>
<evidence type="ECO:0000256" key="2">
    <source>
        <dbReference type="ARBA" id="ARBA00022763"/>
    </source>
</evidence>
<comment type="function">
    <text evidence="6">The RuvA-RuvB-RuvC complex processes Holliday junction (HJ) DNA during genetic recombination and DNA repair, while the RuvA-RuvB complex plays an important role in the rescue of blocked DNA replication forks via replication fork reversal (RFR). RuvA specifically binds to HJ cruciform DNA, conferring on it an open structure. The RuvB hexamer acts as an ATP-dependent pump, pulling dsDNA into and through the RuvAB complex. HJ branch migration allows RuvC to scan DNA until it finds its consensus sequence, where it cleaves and resolves the cruciform DNA.</text>
</comment>
<dbReference type="SUPFAM" id="SSF46929">
    <property type="entry name" value="DNA helicase RuvA subunit, C-terminal domain"/>
    <property type="match status" value="1"/>
</dbReference>
<dbReference type="GO" id="GO:0005737">
    <property type="term" value="C:cytoplasm"/>
    <property type="evidence" value="ECO:0007669"/>
    <property type="project" value="UniProtKB-SubCell"/>
</dbReference>
<dbReference type="RefSeq" id="WP_133593215.1">
    <property type="nucleotide sequence ID" value="NZ_SNVV01000014.1"/>
</dbReference>
<sequence length="199" mass="20682">MIGRLTGTLLEKNPPQILVDAGGVGYELEVPMSTFYGLPATGSRVSLHTHLAIREDGHFLYGFASEEERAAFRQLLKVSGIGARTALAVLSGLSVNDLAQAVALQEAGRLVKIPGIGKKTAERLLLELRDKLGKALPQVTGARLAAAAGGAADAKSDVLNALLALGYNEKEALGAMKGLAEDVGVSDGIRQALKALSKA</sequence>
<dbReference type="NCBIfam" id="TIGR00084">
    <property type="entry name" value="ruvA"/>
    <property type="match status" value="1"/>
</dbReference>
<evidence type="ECO:0000313" key="9">
    <source>
        <dbReference type="Proteomes" id="UP000295129"/>
    </source>
</evidence>
<comment type="similarity">
    <text evidence="6">Belongs to the RuvA family.</text>
</comment>
<keyword evidence="1 6" id="KW-0963">Cytoplasm</keyword>
<keyword evidence="9" id="KW-1185">Reference proteome</keyword>
<feature type="region of interest" description="Domain III" evidence="6">
    <location>
        <begin position="148"/>
        <end position="199"/>
    </location>
</feature>
<comment type="subunit">
    <text evidence="6">Homotetramer. Forms an RuvA(8)-RuvB(12)-Holliday junction (HJ) complex. HJ DNA is sandwiched between 2 RuvA tetramers; dsDNA enters through RuvA and exits via RuvB. An RuvB hexamer assembles on each DNA strand where it exits the tetramer. Each RuvB hexamer is contacted by two RuvA subunits (via domain III) on 2 adjacent RuvB subunits; this complex drives branch migration. In the full resolvosome a probable DNA-RuvA(4)-RuvB(12)-RuvC(2) complex forms which resolves the HJ.</text>
</comment>
<dbReference type="GO" id="GO:0006310">
    <property type="term" value="P:DNA recombination"/>
    <property type="evidence" value="ECO:0007669"/>
    <property type="project" value="UniProtKB-UniRule"/>
</dbReference>
<gene>
    <name evidence="6" type="primary">ruvA</name>
    <name evidence="8" type="ORF">C7389_11429</name>
</gene>
<keyword evidence="3 6" id="KW-0238">DNA-binding</keyword>
<dbReference type="HAMAP" id="MF_00031">
    <property type="entry name" value="DNA_HJ_migration_RuvA"/>
    <property type="match status" value="1"/>
</dbReference>
<dbReference type="GO" id="GO:0009379">
    <property type="term" value="C:Holliday junction helicase complex"/>
    <property type="evidence" value="ECO:0007669"/>
    <property type="project" value="InterPro"/>
</dbReference>
<evidence type="ECO:0000256" key="3">
    <source>
        <dbReference type="ARBA" id="ARBA00023125"/>
    </source>
</evidence>
<keyword evidence="8" id="KW-0378">Hydrolase</keyword>
<dbReference type="CDD" id="cd14332">
    <property type="entry name" value="UBA_RuvA_C"/>
    <property type="match status" value="1"/>
</dbReference>
<evidence type="ECO:0000256" key="1">
    <source>
        <dbReference type="ARBA" id="ARBA00022490"/>
    </source>
</evidence>
<dbReference type="EMBL" id="SNVV01000014">
    <property type="protein sequence ID" value="TDN48642.1"/>
    <property type="molecule type" value="Genomic_DNA"/>
</dbReference>
<protein>
    <recommendedName>
        <fullName evidence="6">Holliday junction branch migration complex subunit RuvA</fullName>
    </recommendedName>
</protein>
<evidence type="ECO:0000256" key="4">
    <source>
        <dbReference type="ARBA" id="ARBA00023172"/>
    </source>
</evidence>
<dbReference type="Gene3D" id="2.40.50.140">
    <property type="entry name" value="Nucleic acid-binding proteins"/>
    <property type="match status" value="1"/>
</dbReference>
<dbReference type="InterPro" id="IPR011114">
    <property type="entry name" value="RuvA_C"/>
</dbReference>
<feature type="domain" description="Helix-hairpin-helix DNA-binding motif class 1" evidence="7">
    <location>
        <begin position="108"/>
        <end position="127"/>
    </location>
</feature>
<feature type="domain" description="Helix-hairpin-helix DNA-binding motif class 1" evidence="7">
    <location>
        <begin position="73"/>
        <end position="92"/>
    </location>
</feature>
<evidence type="ECO:0000256" key="6">
    <source>
        <dbReference type="HAMAP-Rule" id="MF_00031"/>
    </source>
</evidence>
<keyword evidence="8" id="KW-0347">Helicase</keyword>
<comment type="caution">
    <text evidence="6">Lacks conserved residue(s) required for the propagation of feature annotation.</text>
</comment>
<dbReference type="InterPro" id="IPR003583">
    <property type="entry name" value="Hlx-hairpin-Hlx_DNA-bd_motif"/>
</dbReference>
<dbReference type="InterPro" id="IPR000085">
    <property type="entry name" value="RuvA"/>
</dbReference>
<dbReference type="OrthoDB" id="5293449at2"/>
<keyword evidence="5 6" id="KW-0234">DNA repair</keyword>
<dbReference type="GO" id="GO:0009378">
    <property type="term" value="F:four-way junction helicase activity"/>
    <property type="evidence" value="ECO:0007669"/>
    <property type="project" value="InterPro"/>
</dbReference>
<dbReference type="Gene3D" id="1.10.150.20">
    <property type="entry name" value="5' to 3' exonuclease, C-terminal subdomain"/>
    <property type="match status" value="1"/>
</dbReference>
<dbReference type="GO" id="GO:0000400">
    <property type="term" value="F:four-way junction DNA binding"/>
    <property type="evidence" value="ECO:0007669"/>
    <property type="project" value="UniProtKB-UniRule"/>
</dbReference>
<dbReference type="SMART" id="SM00278">
    <property type="entry name" value="HhH1"/>
    <property type="match status" value="2"/>
</dbReference>
<dbReference type="AlphaFoldDB" id="A0A4V3BLZ1"/>
<dbReference type="Pfam" id="PF07499">
    <property type="entry name" value="RuvA_C"/>
    <property type="match status" value="1"/>
</dbReference>
<reference evidence="8 9" key="1">
    <citation type="submission" date="2019-03" db="EMBL/GenBank/DDBJ databases">
        <title>Genomic Encyclopedia of Type Strains, Phase IV (KMG-IV): sequencing the most valuable type-strain genomes for metagenomic binning, comparative biology and taxonomic classification.</title>
        <authorList>
            <person name="Goeker M."/>
        </authorList>
    </citation>
    <scope>NUCLEOTIDE SEQUENCE [LARGE SCALE GENOMIC DNA]</scope>
    <source>
        <strain evidence="8 9">DSM 12121</strain>
    </source>
</reference>
<dbReference type="SUPFAM" id="SSF50249">
    <property type="entry name" value="Nucleic acid-binding proteins"/>
    <property type="match status" value="1"/>
</dbReference>
<dbReference type="Proteomes" id="UP000295129">
    <property type="component" value="Unassembled WGS sequence"/>
</dbReference>
<keyword evidence="4 6" id="KW-0233">DNA recombination</keyword>
<accession>A0A4V3BLZ1</accession>
<dbReference type="GO" id="GO:0048476">
    <property type="term" value="C:Holliday junction resolvase complex"/>
    <property type="evidence" value="ECO:0007669"/>
    <property type="project" value="UniProtKB-UniRule"/>
</dbReference>
<feature type="region of interest" description="Domain I" evidence="6">
    <location>
        <begin position="1"/>
        <end position="64"/>
    </location>
</feature>
<dbReference type="Pfam" id="PF14520">
    <property type="entry name" value="HHH_5"/>
    <property type="match status" value="1"/>
</dbReference>
<keyword evidence="8" id="KW-0067">ATP-binding</keyword>
<dbReference type="GO" id="GO:0005524">
    <property type="term" value="F:ATP binding"/>
    <property type="evidence" value="ECO:0007669"/>
    <property type="project" value="InterPro"/>
</dbReference>
<evidence type="ECO:0000256" key="5">
    <source>
        <dbReference type="ARBA" id="ARBA00023204"/>
    </source>
</evidence>
<comment type="domain">
    <text evidence="6">Has three domains with a flexible linker between the domains II and III and assumes an 'L' shape. Domain III is highly mobile and contacts RuvB.</text>
</comment>
<dbReference type="InterPro" id="IPR036267">
    <property type="entry name" value="RuvA_C_sf"/>
</dbReference>
<organism evidence="8 9">
    <name type="scientific">Azoarcus indigens</name>
    <dbReference type="NCBI Taxonomy" id="29545"/>
    <lineage>
        <taxon>Bacteria</taxon>
        <taxon>Pseudomonadati</taxon>
        <taxon>Pseudomonadota</taxon>
        <taxon>Betaproteobacteria</taxon>
        <taxon>Rhodocyclales</taxon>
        <taxon>Zoogloeaceae</taxon>
        <taxon>Azoarcus</taxon>
    </lineage>
</organism>
<evidence type="ECO:0000259" key="7">
    <source>
        <dbReference type="SMART" id="SM00278"/>
    </source>
</evidence>
<dbReference type="SUPFAM" id="SSF47781">
    <property type="entry name" value="RuvA domain 2-like"/>
    <property type="match status" value="1"/>
</dbReference>
<dbReference type="InterPro" id="IPR012340">
    <property type="entry name" value="NA-bd_OB-fold"/>
</dbReference>
<dbReference type="Gene3D" id="1.10.8.10">
    <property type="entry name" value="DNA helicase RuvA subunit, C-terminal domain"/>
    <property type="match status" value="1"/>
</dbReference>
<comment type="caution">
    <text evidence="8">The sequence shown here is derived from an EMBL/GenBank/DDBJ whole genome shotgun (WGS) entry which is preliminary data.</text>
</comment>
<dbReference type="InterPro" id="IPR013849">
    <property type="entry name" value="DNA_helicase_Holl-junc_RuvA_I"/>
</dbReference>
<name>A0A4V3BLZ1_9RHOO</name>
<evidence type="ECO:0000313" key="8">
    <source>
        <dbReference type="EMBL" id="TDN48642.1"/>
    </source>
</evidence>
<proteinExistence type="inferred from homology"/>
<dbReference type="GO" id="GO:0006281">
    <property type="term" value="P:DNA repair"/>
    <property type="evidence" value="ECO:0007669"/>
    <property type="project" value="UniProtKB-UniRule"/>
</dbReference>
<keyword evidence="2 6" id="KW-0227">DNA damage</keyword>